<dbReference type="EMBL" id="JARRAG010000007">
    <property type="protein sequence ID" value="MDG3008448.1"/>
    <property type="molecule type" value="Genomic_DNA"/>
</dbReference>
<dbReference type="InterPro" id="IPR022118">
    <property type="entry name" value="Peptidase_C70_AvrRpt2"/>
</dbReference>
<dbReference type="Proteomes" id="UP001216907">
    <property type="component" value="Unassembled WGS sequence"/>
</dbReference>
<name>A0ABT6FLJ4_9BACT</name>
<dbReference type="SUPFAM" id="SSF54001">
    <property type="entry name" value="Cysteine proteinases"/>
    <property type="match status" value="1"/>
</dbReference>
<gene>
    <name evidence="1" type="ORF">PZE19_32185</name>
</gene>
<organism evidence="1 2">
    <name type="scientific">Paludisphaera mucosa</name>
    <dbReference type="NCBI Taxonomy" id="3030827"/>
    <lineage>
        <taxon>Bacteria</taxon>
        <taxon>Pseudomonadati</taxon>
        <taxon>Planctomycetota</taxon>
        <taxon>Planctomycetia</taxon>
        <taxon>Isosphaerales</taxon>
        <taxon>Isosphaeraceae</taxon>
        <taxon>Paludisphaera</taxon>
    </lineage>
</organism>
<dbReference type="InterPro" id="IPR038765">
    <property type="entry name" value="Papain-like_cys_pep_sf"/>
</dbReference>
<evidence type="ECO:0000313" key="2">
    <source>
        <dbReference type="Proteomes" id="UP001216907"/>
    </source>
</evidence>
<comment type="caution">
    <text evidence="1">The sequence shown here is derived from an EMBL/GenBank/DDBJ whole genome shotgun (WGS) entry which is preliminary data.</text>
</comment>
<dbReference type="PROSITE" id="PS00639">
    <property type="entry name" value="THIOL_PROTEASE_HIS"/>
    <property type="match status" value="1"/>
</dbReference>
<evidence type="ECO:0000313" key="1">
    <source>
        <dbReference type="EMBL" id="MDG3008448.1"/>
    </source>
</evidence>
<dbReference type="Pfam" id="PF12385">
    <property type="entry name" value="Peptidase_C70"/>
    <property type="match status" value="1"/>
</dbReference>
<sequence length="183" mass="20373">MALQIVEGISITLESTTLGGKDLSIEPKLQEQSEWCWAACLDMVLEANADFSKNQCDFANAAYELTGCCLAPSSSLCNQPIPVIQFRQEYERYGFAAQFYNGSISFNAVKLEVDADRPVQVGVSWTGGGGHAMLITGWDQEGTEQFVFVTNSLDRTKTRVRYSDFLTVSNQGTWNWSWTGIKR</sequence>
<accession>A0ABT6FLJ4</accession>
<keyword evidence="2" id="KW-1185">Reference proteome</keyword>
<dbReference type="InterPro" id="IPR025660">
    <property type="entry name" value="Pept_his_AS"/>
</dbReference>
<protein>
    <submittedName>
        <fullName evidence="1">Papain-like cysteine protease family protein</fullName>
    </submittedName>
</protein>
<proteinExistence type="predicted"/>
<reference evidence="1 2" key="1">
    <citation type="submission" date="2023-03" db="EMBL/GenBank/DDBJ databases">
        <title>Paludisphaera mucosa sp. nov. a novel planctomycete from northern fen.</title>
        <authorList>
            <person name="Ivanova A."/>
        </authorList>
    </citation>
    <scope>NUCLEOTIDE SEQUENCE [LARGE SCALE GENOMIC DNA]</scope>
    <source>
        <strain evidence="1 2">Pla2</strain>
    </source>
</reference>
<dbReference type="RefSeq" id="WP_277864767.1">
    <property type="nucleotide sequence ID" value="NZ_JARRAG010000007.1"/>
</dbReference>
<dbReference type="Gene3D" id="3.90.70.10">
    <property type="entry name" value="Cysteine proteinases"/>
    <property type="match status" value="1"/>
</dbReference>